<dbReference type="GO" id="GO:0061630">
    <property type="term" value="F:ubiquitin protein ligase activity"/>
    <property type="evidence" value="ECO:0007669"/>
    <property type="project" value="TreeGrafter"/>
</dbReference>
<organism evidence="6 7">
    <name type="scientific">Orbilia oligospora</name>
    <name type="common">Nematode-trapping fungus</name>
    <name type="synonym">Arthrobotrys oligospora</name>
    <dbReference type="NCBI Taxonomy" id="2813651"/>
    <lineage>
        <taxon>Eukaryota</taxon>
        <taxon>Fungi</taxon>
        <taxon>Dikarya</taxon>
        <taxon>Ascomycota</taxon>
        <taxon>Pezizomycotina</taxon>
        <taxon>Orbiliomycetes</taxon>
        <taxon>Orbiliales</taxon>
        <taxon>Orbiliaceae</taxon>
        <taxon>Orbilia</taxon>
    </lineage>
</organism>
<dbReference type="AlphaFoldDB" id="A0A7C8QF29"/>
<evidence type="ECO:0000256" key="1">
    <source>
        <dbReference type="ARBA" id="ARBA00022723"/>
    </source>
</evidence>
<dbReference type="Pfam" id="PF13639">
    <property type="entry name" value="zf-RING_2"/>
    <property type="match status" value="1"/>
</dbReference>
<keyword evidence="3" id="KW-0862">Zinc</keyword>
<feature type="domain" description="RING-type" evidence="5">
    <location>
        <begin position="42"/>
        <end position="121"/>
    </location>
</feature>
<protein>
    <recommendedName>
        <fullName evidence="5">RING-type domain-containing protein</fullName>
    </recommendedName>
</protein>
<reference evidence="6 7" key="1">
    <citation type="submission" date="2019-06" db="EMBL/GenBank/DDBJ databases">
        <authorList>
            <person name="Palmer J.M."/>
        </authorList>
    </citation>
    <scope>NUCLEOTIDE SEQUENCE [LARGE SCALE GENOMIC DNA]</scope>
    <source>
        <strain evidence="6 7">TWF106</strain>
    </source>
</reference>
<dbReference type="PROSITE" id="PS50089">
    <property type="entry name" value="ZF_RING_2"/>
    <property type="match status" value="1"/>
</dbReference>
<name>A0A7C8QF29_ORBOL</name>
<keyword evidence="1" id="KW-0479">Metal-binding</keyword>
<dbReference type="InterPro" id="IPR001841">
    <property type="entry name" value="Znf_RING"/>
</dbReference>
<evidence type="ECO:0000256" key="2">
    <source>
        <dbReference type="ARBA" id="ARBA00022771"/>
    </source>
</evidence>
<dbReference type="PANTHER" id="PTHR45969">
    <property type="entry name" value="RING ZINC FINGER PROTEIN-RELATED"/>
    <property type="match status" value="1"/>
</dbReference>
<gene>
    <name evidence="6" type="ORF">TWF106_010675</name>
</gene>
<dbReference type="Proteomes" id="UP000472727">
    <property type="component" value="Unassembled WGS sequence"/>
</dbReference>
<proteinExistence type="predicted"/>
<dbReference type="PANTHER" id="PTHR45969:SF69">
    <property type="entry name" value="FINGER DOMAIN PROTEIN, PUTATIVE (AFU_ORTHOLOGUE AFUA_3G12190)-RELATED"/>
    <property type="match status" value="1"/>
</dbReference>
<evidence type="ECO:0000256" key="3">
    <source>
        <dbReference type="ARBA" id="ARBA00022833"/>
    </source>
</evidence>
<dbReference type="GO" id="GO:0016567">
    <property type="term" value="P:protein ubiquitination"/>
    <property type="evidence" value="ECO:0007669"/>
    <property type="project" value="TreeGrafter"/>
</dbReference>
<dbReference type="Gene3D" id="3.30.40.10">
    <property type="entry name" value="Zinc/RING finger domain, C3HC4 (zinc finger)"/>
    <property type="match status" value="1"/>
</dbReference>
<dbReference type="GO" id="GO:0008270">
    <property type="term" value="F:zinc ion binding"/>
    <property type="evidence" value="ECO:0007669"/>
    <property type="project" value="UniProtKB-KW"/>
</dbReference>
<keyword evidence="2 4" id="KW-0863">Zinc-finger</keyword>
<evidence type="ECO:0000313" key="6">
    <source>
        <dbReference type="EMBL" id="KAF3210379.1"/>
    </source>
</evidence>
<dbReference type="CDD" id="cd16448">
    <property type="entry name" value="RING-H2"/>
    <property type="match status" value="1"/>
</dbReference>
<comment type="caution">
    <text evidence="6">The sequence shown here is derived from an EMBL/GenBank/DDBJ whole genome shotgun (WGS) entry which is preliminary data.</text>
</comment>
<evidence type="ECO:0000259" key="5">
    <source>
        <dbReference type="PROSITE" id="PS50089"/>
    </source>
</evidence>
<sequence length="129" mass="14751">MCIFAHTRRKNHRKVGQENRLESNVEQDVSNLEDDDAHGQECSICLTKISHINVTSRSGRFIINSSDIGVLQLPPGVTTEHIELQIFGDGMLTLNCCKHIFHVGCLARWFLRRRYDCPTCRTVYYANGE</sequence>
<evidence type="ECO:0000313" key="7">
    <source>
        <dbReference type="Proteomes" id="UP000472727"/>
    </source>
</evidence>
<dbReference type="SUPFAM" id="SSF57850">
    <property type="entry name" value="RING/U-box"/>
    <property type="match status" value="1"/>
</dbReference>
<dbReference type="InterPro" id="IPR013083">
    <property type="entry name" value="Znf_RING/FYVE/PHD"/>
</dbReference>
<evidence type="ECO:0000256" key="4">
    <source>
        <dbReference type="PROSITE-ProRule" id="PRU00175"/>
    </source>
</evidence>
<accession>A0A7C8QF29</accession>
<dbReference type="EMBL" id="WIWS01000080">
    <property type="protein sequence ID" value="KAF3210379.1"/>
    <property type="molecule type" value="Genomic_DNA"/>
</dbReference>
<dbReference type="SMART" id="SM00184">
    <property type="entry name" value="RING"/>
    <property type="match status" value="1"/>
</dbReference>